<name>A0A2I0VD45_9ASPA</name>
<reference evidence="1 2" key="2">
    <citation type="journal article" date="2017" name="Nature">
        <title>The Apostasia genome and the evolution of orchids.</title>
        <authorList>
            <person name="Zhang G.Q."/>
            <person name="Liu K.W."/>
            <person name="Li Z."/>
            <person name="Lohaus R."/>
            <person name="Hsiao Y.Y."/>
            <person name="Niu S.C."/>
            <person name="Wang J.Y."/>
            <person name="Lin Y.C."/>
            <person name="Xu Q."/>
            <person name="Chen L.J."/>
            <person name="Yoshida K."/>
            <person name="Fujiwara S."/>
            <person name="Wang Z.W."/>
            <person name="Zhang Y.Q."/>
            <person name="Mitsuda N."/>
            <person name="Wang M."/>
            <person name="Liu G.H."/>
            <person name="Pecoraro L."/>
            <person name="Huang H.X."/>
            <person name="Xiao X.J."/>
            <person name="Lin M."/>
            <person name="Wu X.Y."/>
            <person name="Wu W.L."/>
            <person name="Chen Y.Y."/>
            <person name="Chang S.B."/>
            <person name="Sakamoto S."/>
            <person name="Ohme-Takagi M."/>
            <person name="Yagi M."/>
            <person name="Zeng S.J."/>
            <person name="Shen C.Y."/>
            <person name="Yeh C.M."/>
            <person name="Luo Y.B."/>
            <person name="Tsai W.C."/>
            <person name="Van de Peer Y."/>
            <person name="Liu Z.J."/>
        </authorList>
    </citation>
    <scope>NUCLEOTIDE SEQUENCE [LARGE SCALE GENOMIC DNA]</scope>
    <source>
        <tissue evidence="1">The whole plant</tissue>
    </source>
</reference>
<proteinExistence type="predicted"/>
<accession>A0A2I0VD45</accession>
<keyword evidence="2" id="KW-1185">Reference proteome</keyword>
<dbReference type="EMBL" id="KZ503801">
    <property type="protein sequence ID" value="PKU61330.1"/>
    <property type="molecule type" value="Genomic_DNA"/>
</dbReference>
<reference evidence="1 2" key="1">
    <citation type="journal article" date="2016" name="Sci. Rep.">
        <title>The Dendrobium catenatum Lindl. genome sequence provides insights into polysaccharide synthase, floral development and adaptive evolution.</title>
        <authorList>
            <person name="Zhang G.Q."/>
            <person name="Xu Q."/>
            <person name="Bian C."/>
            <person name="Tsai W.C."/>
            <person name="Yeh C.M."/>
            <person name="Liu K.W."/>
            <person name="Yoshida K."/>
            <person name="Zhang L.S."/>
            <person name="Chang S.B."/>
            <person name="Chen F."/>
            <person name="Shi Y."/>
            <person name="Su Y.Y."/>
            <person name="Zhang Y.Q."/>
            <person name="Chen L.J."/>
            <person name="Yin Y."/>
            <person name="Lin M."/>
            <person name="Huang H."/>
            <person name="Deng H."/>
            <person name="Wang Z.W."/>
            <person name="Zhu S.L."/>
            <person name="Zhao X."/>
            <person name="Deng C."/>
            <person name="Niu S.C."/>
            <person name="Huang J."/>
            <person name="Wang M."/>
            <person name="Liu G.H."/>
            <person name="Yang H.J."/>
            <person name="Xiao X.J."/>
            <person name="Hsiao Y.Y."/>
            <person name="Wu W.L."/>
            <person name="Chen Y.Y."/>
            <person name="Mitsuda N."/>
            <person name="Ohme-Takagi M."/>
            <person name="Luo Y.B."/>
            <person name="Van de Peer Y."/>
            <person name="Liu Z.J."/>
        </authorList>
    </citation>
    <scope>NUCLEOTIDE SEQUENCE [LARGE SCALE GENOMIC DNA]</scope>
    <source>
        <tissue evidence="1">The whole plant</tissue>
    </source>
</reference>
<evidence type="ECO:0000313" key="2">
    <source>
        <dbReference type="Proteomes" id="UP000233837"/>
    </source>
</evidence>
<sequence length="161" mass="18016">MECLLREHWNISYLLKRIFLTLFVLKVPLLKVMDPKGNILEICPRCLFWFLFHDLIAFYYNCEDVGSCPEGGGCGRCHPSGETVEYGACVDDGATGGPTSVSVKESASAAATTVSYQWPWVGKTDGLASPSMQTMYVFRLVFSEVEMVGEERKRVRPETET</sequence>
<evidence type="ECO:0000313" key="1">
    <source>
        <dbReference type="EMBL" id="PKU61330.1"/>
    </source>
</evidence>
<gene>
    <name evidence="1" type="ORF">MA16_Dca026229</name>
</gene>
<dbReference type="Proteomes" id="UP000233837">
    <property type="component" value="Unassembled WGS sequence"/>
</dbReference>
<protein>
    <submittedName>
        <fullName evidence="1">Uncharacterized protein</fullName>
    </submittedName>
</protein>
<dbReference type="AlphaFoldDB" id="A0A2I0VD45"/>
<organism evidence="1 2">
    <name type="scientific">Dendrobium catenatum</name>
    <dbReference type="NCBI Taxonomy" id="906689"/>
    <lineage>
        <taxon>Eukaryota</taxon>
        <taxon>Viridiplantae</taxon>
        <taxon>Streptophyta</taxon>
        <taxon>Embryophyta</taxon>
        <taxon>Tracheophyta</taxon>
        <taxon>Spermatophyta</taxon>
        <taxon>Magnoliopsida</taxon>
        <taxon>Liliopsida</taxon>
        <taxon>Asparagales</taxon>
        <taxon>Orchidaceae</taxon>
        <taxon>Epidendroideae</taxon>
        <taxon>Malaxideae</taxon>
        <taxon>Dendrobiinae</taxon>
        <taxon>Dendrobium</taxon>
    </lineage>
</organism>